<comment type="caution">
    <text evidence="1">The sequence shown here is derived from an EMBL/GenBank/DDBJ whole genome shotgun (WGS) entry which is preliminary data.</text>
</comment>
<sequence length="398" mass="47651">MYYKATVLKTAWYWHKNRHIDQWNRIESPEIGPNQYAQLIFDKGGKNIQWSQDSLFNKWCWENWTDICKKMKLDHQLTPYTKINSKWIKDLNVRQETIKILEESKGNKISDICRSNFFTDTAPRALETKEKMNKWDYIKIKSFCTAKETMNKTTRKPTVWENIFANVISDKGLISKIYRELIQLNKRKINNPIKKWAKDLNRHLSKEDIQKAKRHMKTCSKSLIIRERQIKTTMRYHLTPVRLAIINKSTNDKCWRGCGEKGTLVHCWWECRLVQPLWKTVWSFLKKLKMELPFDPVIPLLGIYPKKPETPIRKDICTPMFIAAQFTIAKIWKQPKCPSVDEWIRKLWYIYTMEYYAALKRKELLPFATSWMELESIMLSEISQSMKEKYHMISLIHG</sequence>
<evidence type="ECO:0008006" key="3">
    <source>
        <dbReference type="Google" id="ProtNLM"/>
    </source>
</evidence>
<dbReference type="PANTHER" id="PTHR19446">
    <property type="entry name" value="REVERSE TRANSCRIPTASES"/>
    <property type="match status" value="1"/>
</dbReference>
<dbReference type="EMBL" id="JABWUV010000010">
    <property type="protein sequence ID" value="KAF6324897.1"/>
    <property type="molecule type" value="Genomic_DNA"/>
</dbReference>
<organism evidence="1 2">
    <name type="scientific">Myotis myotis</name>
    <name type="common">Greater mouse-eared bat</name>
    <name type="synonym">Vespertilio myotis</name>
    <dbReference type="NCBI Taxonomy" id="51298"/>
    <lineage>
        <taxon>Eukaryota</taxon>
        <taxon>Metazoa</taxon>
        <taxon>Chordata</taxon>
        <taxon>Craniata</taxon>
        <taxon>Vertebrata</taxon>
        <taxon>Euteleostomi</taxon>
        <taxon>Mammalia</taxon>
        <taxon>Eutheria</taxon>
        <taxon>Laurasiatheria</taxon>
        <taxon>Chiroptera</taxon>
        <taxon>Yangochiroptera</taxon>
        <taxon>Vespertilionidae</taxon>
        <taxon>Myotis</taxon>
    </lineage>
</organism>
<keyword evidence="2" id="KW-1185">Reference proteome</keyword>
<dbReference type="AlphaFoldDB" id="A0A7J7VI56"/>
<name>A0A7J7VI56_MYOMY</name>
<protein>
    <recommendedName>
        <fullName evidence="3">DUF1725 domain-containing protein</fullName>
    </recommendedName>
</protein>
<accession>A0A7J7VI56</accession>
<gene>
    <name evidence="1" type="ORF">mMyoMyo1_008348</name>
</gene>
<reference evidence="1 2" key="1">
    <citation type="journal article" date="2020" name="Nature">
        <title>Six reference-quality genomes reveal evolution of bat adaptations.</title>
        <authorList>
            <person name="Jebb D."/>
            <person name="Huang Z."/>
            <person name="Pippel M."/>
            <person name="Hughes G.M."/>
            <person name="Lavrichenko K."/>
            <person name="Devanna P."/>
            <person name="Winkler S."/>
            <person name="Jermiin L.S."/>
            <person name="Skirmuntt E.C."/>
            <person name="Katzourakis A."/>
            <person name="Burkitt-Gray L."/>
            <person name="Ray D.A."/>
            <person name="Sullivan K.A.M."/>
            <person name="Roscito J.G."/>
            <person name="Kirilenko B.M."/>
            <person name="Davalos L.M."/>
            <person name="Corthals A.P."/>
            <person name="Power M.L."/>
            <person name="Jones G."/>
            <person name="Ransome R.D."/>
            <person name="Dechmann D.K.N."/>
            <person name="Locatelli A.G."/>
            <person name="Puechmaille S.J."/>
            <person name="Fedrigo O."/>
            <person name="Jarvis E.D."/>
            <person name="Hiller M."/>
            <person name="Vernes S.C."/>
            <person name="Myers E.W."/>
            <person name="Teeling E.C."/>
        </authorList>
    </citation>
    <scope>NUCLEOTIDE SEQUENCE [LARGE SCALE GENOMIC DNA]</scope>
    <source>
        <strain evidence="1">MMyoMyo1</strain>
        <tissue evidence="1">Flight muscle</tissue>
    </source>
</reference>
<evidence type="ECO:0000313" key="2">
    <source>
        <dbReference type="Proteomes" id="UP000527355"/>
    </source>
</evidence>
<evidence type="ECO:0000313" key="1">
    <source>
        <dbReference type="EMBL" id="KAF6324897.1"/>
    </source>
</evidence>
<dbReference type="Proteomes" id="UP000527355">
    <property type="component" value="Unassembled WGS sequence"/>
</dbReference>
<proteinExistence type="predicted"/>